<protein>
    <submittedName>
        <fullName evidence="1">Heterodisulfide reductase subunit A-like protein</fullName>
    </submittedName>
</protein>
<evidence type="ECO:0000313" key="1">
    <source>
        <dbReference type="EMBL" id="HGY39878.1"/>
    </source>
</evidence>
<proteinExistence type="predicted"/>
<dbReference type="EMBL" id="DTIY01000067">
    <property type="protein sequence ID" value="HGY39878.1"/>
    <property type="molecule type" value="Genomic_DNA"/>
</dbReference>
<name>A0A7V4TYY4_9BACT</name>
<organism evidence="1">
    <name type="scientific">Candidatus Caldatribacterium saccharofermentans</name>
    <dbReference type="NCBI Taxonomy" id="1454753"/>
    <lineage>
        <taxon>Bacteria</taxon>
        <taxon>Pseudomonadati</taxon>
        <taxon>Atribacterota</taxon>
        <taxon>Atribacteria</taxon>
        <taxon>Atribacterales</taxon>
        <taxon>Candidatus Caldatribacteriaceae</taxon>
        <taxon>Candidatus Caldatribacterium</taxon>
    </lineage>
</organism>
<dbReference type="AlphaFoldDB" id="A0A7V4TYY4"/>
<comment type="caution">
    <text evidence="1">The sequence shown here is derived from an EMBL/GenBank/DDBJ whole genome shotgun (WGS) entry which is preliminary data.</text>
</comment>
<gene>
    <name evidence="1" type="ORF">ENW11_08745</name>
</gene>
<accession>A0A7V4TYY4</accession>
<reference evidence="1" key="1">
    <citation type="journal article" date="2020" name="mSystems">
        <title>Genome- and Community-Level Interaction Insights into Carbon Utilization and Element Cycling Functions of Hydrothermarchaeota in Hydrothermal Sediment.</title>
        <authorList>
            <person name="Zhou Z."/>
            <person name="Liu Y."/>
            <person name="Xu W."/>
            <person name="Pan J."/>
            <person name="Luo Z.H."/>
            <person name="Li M."/>
        </authorList>
    </citation>
    <scope>NUCLEOTIDE SEQUENCE [LARGE SCALE GENOMIC DNA]</scope>
    <source>
        <strain evidence="1">SpSt-82</strain>
    </source>
</reference>
<sequence length="116" mass="13031">MARKGVILCVCQGTCPSFHQMNVFEVLNALRREKLVDFVGIHPQLCASDGDVFWEVFLKGADDVEKLVVAGCHADMQRKMFRDAFEKTGFAKEKHVGVDIRNMTTEQAVETIKSVL</sequence>